<proteinExistence type="predicted"/>
<feature type="region of interest" description="Disordered" evidence="1">
    <location>
        <begin position="107"/>
        <end position="173"/>
    </location>
</feature>
<dbReference type="AlphaFoldDB" id="A0A9D3VSG6"/>
<evidence type="ECO:0000256" key="1">
    <source>
        <dbReference type="SAM" id="MobiDB-lite"/>
    </source>
</evidence>
<gene>
    <name evidence="2" type="ORF">J1N35_019167</name>
</gene>
<organism evidence="2 3">
    <name type="scientific">Gossypium stocksii</name>
    <dbReference type="NCBI Taxonomy" id="47602"/>
    <lineage>
        <taxon>Eukaryota</taxon>
        <taxon>Viridiplantae</taxon>
        <taxon>Streptophyta</taxon>
        <taxon>Embryophyta</taxon>
        <taxon>Tracheophyta</taxon>
        <taxon>Spermatophyta</taxon>
        <taxon>Magnoliopsida</taxon>
        <taxon>eudicotyledons</taxon>
        <taxon>Gunneridae</taxon>
        <taxon>Pentapetalae</taxon>
        <taxon>rosids</taxon>
        <taxon>malvids</taxon>
        <taxon>Malvales</taxon>
        <taxon>Malvaceae</taxon>
        <taxon>Malvoideae</taxon>
        <taxon>Gossypium</taxon>
    </lineage>
</organism>
<name>A0A9D3VSG6_9ROSI</name>
<evidence type="ECO:0000313" key="2">
    <source>
        <dbReference type="EMBL" id="KAH1091910.1"/>
    </source>
</evidence>
<keyword evidence="3" id="KW-1185">Reference proteome</keyword>
<reference evidence="2 3" key="1">
    <citation type="journal article" date="2021" name="Plant Biotechnol. J.">
        <title>Multi-omics assisted identification of the key and species-specific regulatory components of drought-tolerant mechanisms in Gossypium stocksii.</title>
        <authorList>
            <person name="Yu D."/>
            <person name="Ke L."/>
            <person name="Zhang D."/>
            <person name="Wu Y."/>
            <person name="Sun Y."/>
            <person name="Mei J."/>
            <person name="Sun J."/>
            <person name="Sun Y."/>
        </authorList>
    </citation>
    <scope>NUCLEOTIDE SEQUENCE [LARGE SCALE GENOMIC DNA]</scope>
    <source>
        <strain evidence="3">cv. E1</strain>
        <tissue evidence="2">Leaf</tissue>
    </source>
</reference>
<accession>A0A9D3VSG6</accession>
<dbReference type="EMBL" id="JAIQCV010000006">
    <property type="protein sequence ID" value="KAH1091910.1"/>
    <property type="molecule type" value="Genomic_DNA"/>
</dbReference>
<sequence>MVVAWRCWCRLISPNEVFVTSTSTVVREEYTTLTRHSVSRRQNTEALVGESMEYTTPTRHSVSGWEMHISWSMFDAGKIYWGISSTSSSWQSTSDWGHYETSTRMDDVLPTTSTDEGTSYIVDDGGLDDEFNVDPSREPDLDGAKVALFSELEHVPTEPEDVEGGSDEEKKDP</sequence>
<comment type="caution">
    <text evidence="2">The sequence shown here is derived from an EMBL/GenBank/DDBJ whole genome shotgun (WGS) entry which is preliminary data.</text>
</comment>
<dbReference type="Proteomes" id="UP000828251">
    <property type="component" value="Unassembled WGS sequence"/>
</dbReference>
<protein>
    <submittedName>
        <fullName evidence="2">Uncharacterized protein</fullName>
    </submittedName>
</protein>
<evidence type="ECO:0000313" key="3">
    <source>
        <dbReference type="Proteomes" id="UP000828251"/>
    </source>
</evidence>